<protein>
    <submittedName>
        <fullName evidence="1">Uncharacterized protein</fullName>
    </submittedName>
</protein>
<dbReference type="AlphaFoldDB" id="A5B9G8"/>
<name>A5B9G8_VITVI</name>
<proteinExistence type="predicted"/>
<evidence type="ECO:0000313" key="1">
    <source>
        <dbReference type="EMBL" id="CAN69863.1"/>
    </source>
</evidence>
<sequence>MSKRKGKKMKSSSSIEEFWAEFNIPMSIGLGFLEEKDVNLVESSLVEDELFLPMGYFEAGLRLPLPLLFRDLARHLQLTLNQFYVNIIRLIISMVVLDHIKGLHISTRDVMYIYHAKRSCILYEWYLFPQSGMGGFIIGGLSTNKEVNREIIVVSGHWEFGASKPEELLRASWVHGILSNSQSIESSTAGAFLAHNIPGKSRSGGYVTRSCIGTLAGKDLLPTIHAFKQLSSPEDIRALPNISYLVIMDKSIGLSNQGLGLDDSFGLVKETKVPSNVSGGDKQVPMKVLEVGKVVTNLGVPYKDIGDSSKSAVRPSL</sequence>
<gene>
    <name evidence="1" type="ORF">VITISV_032437</name>
</gene>
<organism evidence="1">
    <name type="scientific">Vitis vinifera</name>
    <name type="common">Grape</name>
    <dbReference type="NCBI Taxonomy" id="29760"/>
    <lineage>
        <taxon>Eukaryota</taxon>
        <taxon>Viridiplantae</taxon>
        <taxon>Streptophyta</taxon>
        <taxon>Embryophyta</taxon>
        <taxon>Tracheophyta</taxon>
        <taxon>Spermatophyta</taxon>
        <taxon>Magnoliopsida</taxon>
        <taxon>eudicotyledons</taxon>
        <taxon>Gunneridae</taxon>
        <taxon>Pentapetalae</taxon>
        <taxon>rosids</taxon>
        <taxon>Vitales</taxon>
        <taxon>Vitaceae</taxon>
        <taxon>Viteae</taxon>
        <taxon>Vitis</taxon>
    </lineage>
</organism>
<reference evidence="1" key="1">
    <citation type="journal article" date="2007" name="PLoS ONE">
        <title>The first genome sequence of an elite grapevine cultivar (Pinot noir Vitis vinifera L.): coping with a highly heterozygous genome.</title>
        <authorList>
            <person name="Velasco R."/>
            <person name="Zharkikh A."/>
            <person name="Troggio M."/>
            <person name="Cartwright D.A."/>
            <person name="Cestaro A."/>
            <person name="Pruss D."/>
            <person name="Pindo M."/>
            <person name="FitzGerald L.M."/>
            <person name="Vezzulli S."/>
            <person name="Reid J."/>
            <person name="Malacarne G."/>
            <person name="Iliev D."/>
            <person name="Coppola G."/>
            <person name="Wardell B."/>
            <person name="Micheletti D."/>
            <person name="Macalma T."/>
            <person name="Facci M."/>
            <person name="Mitchell J.T."/>
            <person name="Perazzolli M."/>
            <person name="Eldredge G."/>
            <person name="Gatto P."/>
            <person name="Oyzerski R."/>
            <person name="Moretto M."/>
            <person name="Gutin N."/>
            <person name="Stefanini M."/>
            <person name="Chen Y."/>
            <person name="Segala C."/>
            <person name="Davenport C."/>
            <person name="Dematte L."/>
            <person name="Mraz A."/>
            <person name="Battilana J."/>
            <person name="Stormo K."/>
            <person name="Costa F."/>
            <person name="Tao Q."/>
            <person name="Si-Ammour A."/>
            <person name="Harkins T."/>
            <person name="Lackey A."/>
            <person name="Perbost C."/>
            <person name="Taillon B."/>
            <person name="Stella A."/>
            <person name="Solovyev V."/>
            <person name="Fawcett J.A."/>
            <person name="Sterck L."/>
            <person name="Vandepoele K."/>
            <person name="Grando S.M."/>
            <person name="Toppo S."/>
            <person name="Moser C."/>
            <person name="Lanchbury J."/>
            <person name="Bogden R."/>
            <person name="Skolnick M."/>
            <person name="Sgaramella V."/>
            <person name="Bhatnagar S.K."/>
            <person name="Fontana P."/>
            <person name="Gutin A."/>
            <person name="Van de Peer Y."/>
            <person name="Salamini F."/>
            <person name="Viola R."/>
        </authorList>
    </citation>
    <scope>NUCLEOTIDE SEQUENCE</scope>
</reference>
<dbReference type="EMBL" id="AM451294">
    <property type="protein sequence ID" value="CAN69863.1"/>
    <property type="molecule type" value="Genomic_DNA"/>
</dbReference>
<accession>A5B9G8</accession>